<dbReference type="InParanoid" id="I7FKF5"/>
<reference evidence="1 2" key="2">
    <citation type="journal article" date="2012" name="BMC Genomics">
        <title>Comparative genomic analysis of Geobacter sulfurreducens KN400, a strain with enhanced capacity for extracellular electron transfer and electricity production.</title>
        <authorList>
            <person name="Butler J.E."/>
            <person name="Young N.D."/>
            <person name="Aklujkar M."/>
            <person name="Lovley D.R."/>
        </authorList>
    </citation>
    <scope>NUCLEOTIDE SEQUENCE [LARGE SCALE GENOMIC DNA]</scope>
    <source>
        <strain evidence="2">ATCC 51573 / DSM 12127 / PCA</strain>
    </source>
</reference>
<dbReference type="OrthoDB" id="5432346at2"/>
<dbReference type="STRING" id="243231.GSU3603"/>
<keyword evidence="2" id="KW-1185">Reference proteome</keyword>
<evidence type="ECO:0000313" key="2">
    <source>
        <dbReference type="Proteomes" id="UP000000577"/>
    </source>
</evidence>
<organism evidence="1 2">
    <name type="scientific">Geobacter sulfurreducens (strain ATCC 51573 / DSM 12127 / PCA)</name>
    <dbReference type="NCBI Taxonomy" id="243231"/>
    <lineage>
        <taxon>Bacteria</taxon>
        <taxon>Pseudomonadati</taxon>
        <taxon>Thermodesulfobacteriota</taxon>
        <taxon>Desulfuromonadia</taxon>
        <taxon>Geobacterales</taxon>
        <taxon>Geobacteraceae</taxon>
        <taxon>Geobacter</taxon>
    </lineage>
</organism>
<sequence>MRKEERQMACDITAHKMHMCALKAEGCSDEVASLSASPTVKCGNCGALANSPDNVCNPVPLK</sequence>
<dbReference type="EMBL" id="AE017180">
    <property type="protein sequence ID" value="AFP20496.1"/>
    <property type="molecule type" value="Genomic_DNA"/>
</dbReference>
<name>I7FKF5_GEOSL</name>
<dbReference type="Proteomes" id="UP000000577">
    <property type="component" value="Chromosome"/>
</dbReference>
<dbReference type="EnsemblBacteria" id="AFP20496">
    <property type="protein sequence ID" value="AFP20496"/>
    <property type="gene ID" value="GSU3603"/>
</dbReference>
<accession>I7FKF5</accession>
<reference evidence="1 2" key="1">
    <citation type="journal article" date="2003" name="Science">
        <title>Genome of Geobacter sulfurreducens: metal reduction in subsurface environments.</title>
        <authorList>
            <person name="Methe B.A."/>
            <person name="Nelson K.E."/>
            <person name="Eisen J.A."/>
            <person name="Paulsen I.T."/>
            <person name="Nelson W."/>
            <person name="Heidelberg J.F."/>
            <person name="Wu D."/>
            <person name="Wu M."/>
            <person name="Ward N."/>
            <person name="Beanan M.J."/>
            <person name="Dodson R.J."/>
            <person name="Madupu R."/>
            <person name="Brinkac L.M."/>
            <person name="Daugherty S.C."/>
            <person name="DeBoy R.T."/>
            <person name="Durkin A.S."/>
            <person name="Gwinn M."/>
            <person name="Kolonay J.F."/>
            <person name="Sullivan S.A."/>
            <person name="Haft D.H."/>
            <person name="Selengut J."/>
            <person name="Davidsen T.M."/>
            <person name="Zafar N."/>
            <person name="White O."/>
            <person name="Tran B."/>
            <person name="Romero C."/>
            <person name="Forberger H.A."/>
            <person name="Weidman J."/>
            <person name="Khouri H."/>
            <person name="Feldblyum T.V."/>
            <person name="Utterback T.R."/>
            <person name="Van Aken S.E."/>
            <person name="Lovley D.R."/>
            <person name="Fraser C.M."/>
        </authorList>
    </citation>
    <scope>NUCLEOTIDE SEQUENCE [LARGE SCALE GENOMIC DNA]</scope>
    <source>
        <strain evidence="2">ATCC 51573 / DSM 12127 / PCA</strain>
    </source>
</reference>
<gene>
    <name evidence="1" type="ordered locus">GSU3603</name>
</gene>
<proteinExistence type="predicted"/>
<dbReference type="KEGG" id="gsu:GSU3603"/>
<dbReference type="HOGENOM" id="CLU_207127_0_0_7"/>
<protein>
    <submittedName>
        <fullName evidence="1">Uncharacterized protein</fullName>
    </submittedName>
</protein>
<evidence type="ECO:0000313" key="1">
    <source>
        <dbReference type="EMBL" id="AFP20496.1"/>
    </source>
</evidence>
<dbReference type="AlphaFoldDB" id="I7FKF5"/>